<dbReference type="AlphaFoldDB" id="A0A448ZAJ4"/>
<reference evidence="2 3" key="1">
    <citation type="submission" date="2019-01" db="EMBL/GenBank/DDBJ databases">
        <authorList>
            <person name="Ferrante I. M."/>
        </authorList>
    </citation>
    <scope>NUCLEOTIDE SEQUENCE [LARGE SCALE GENOMIC DNA]</scope>
    <source>
        <strain evidence="2 3">B856</strain>
    </source>
</reference>
<keyword evidence="1" id="KW-0472">Membrane</keyword>
<sequence length="292" mass="31098">MTLSTRIEKTVVILAVVTVSLVSTTPAFGFHSTKAPLAFSSSSTSSLVQTGFVSLPSQQQTPHPSKTLRFASPIATNDEVKDPATLISAKDDNTQQLSFLAIFGGVFAGSIAFVNLYNFLETILPASIFDPFYNVLPCVLSSAFIAAGIAHFAVEDTFTSFVPPKGSWGGLWQVPSPGSDQLGLTYEQYHSFWSGIAEVLVGTWLLIATIQPGLLPFGAEVTTAGLGASTIPAALMYLLTAAVTPANIYMYTHNPVVPRIPALPYPWGHAGRGLLQCALLAVFYKLTIHSLS</sequence>
<accession>A0A448ZAJ4</accession>
<dbReference type="Proteomes" id="UP000291116">
    <property type="component" value="Unassembled WGS sequence"/>
</dbReference>
<gene>
    <name evidence="2" type="ORF">PSNMU_V1.4_AUG-EV-PASAV3_0059200</name>
</gene>
<dbReference type="PANTHER" id="PTHR36974:SF1">
    <property type="entry name" value="DOXX FAMILY MEMBRANE PROTEIN"/>
    <property type="match status" value="1"/>
</dbReference>
<feature type="transmembrane region" description="Helical" evidence="1">
    <location>
        <begin position="226"/>
        <end position="250"/>
    </location>
</feature>
<feature type="transmembrane region" description="Helical" evidence="1">
    <location>
        <begin position="192"/>
        <end position="214"/>
    </location>
</feature>
<name>A0A448ZAJ4_9STRA</name>
<feature type="transmembrane region" description="Helical" evidence="1">
    <location>
        <begin position="97"/>
        <end position="120"/>
    </location>
</feature>
<keyword evidence="1" id="KW-0812">Transmembrane</keyword>
<dbReference type="PANTHER" id="PTHR36974">
    <property type="entry name" value="MEMBRANE PROTEIN-RELATED"/>
    <property type="match status" value="1"/>
</dbReference>
<evidence type="ECO:0000313" key="2">
    <source>
        <dbReference type="EMBL" id="VEU39073.1"/>
    </source>
</evidence>
<evidence type="ECO:0000256" key="1">
    <source>
        <dbReference type="SAM" id="Phobius"/>
    </source>
</evidence>
<evidence type="ECO:0000313" key="3">
    <source>
        <dbReference type="Proteomes" id="UP000291116"/>
    </source>
</evidence>
<feature type="transmembrane region" description="Helical" evidence="1">
    <location>
        <begin position="132"/>
        <end position="154"/>
    </location>
</feature>
<proteinExistence type="predicted"/>
<keyword evidence="3" id="KW-1185">Reference proteome</keyword>
<organism evidence="2 3">
    <name type="scientific">Pseudo-nitzschia multistriata</name>
    <dbReference type="NCBI Taxonomy" id="183589"/>
    <lineage>
        <taxon>Eukaryota</taxon>
        <taxon>Sar</taxon>
        <taxon>Stramenopiles</taxon>
        <taxon>Ochrophyta</taxon>
        <taxon>Bacillariophyta</taxon>
        <taxon>Bacillariophyceae</taxon>
        <taxon>Bacillariophycidae</taxon>
        <taxon>Bacillariales</taxon>
        <taxon>Bacillariaceae</taxon>
        <taxon>Pseudo-nitzschia</taxon>
    </lineage>
</organism>
<keyword evidence="1" id="KW-1133">Transmembrane helix</keyword>
<protein>
    <submittedName>
        <fullName evidence="2">Uncharacterized protein</fullName>
    </submittedName>
</protein>
<dbReference type="EMBL" id="CAACVS010000203">
    <property type="protein sequence ID" value="VEU39073.1"/>
    <property type="molecule type" value="Genomic_DNA"/>
</dbReference>
<dbReference type="OrthoDB" id="533393at2759"/>